<dbReference type="AlphaFoldDB" id="A0AAW9RXU5"/>
<organism evidence="3 4">
    <name type="scientific">Microbaculum marinum</name>
    <dbReference type="NCBI Taxonomy" id="1764581"/>
    <lineage>
        <taxon>Bacteria</taxon>
        <taxon>Pseudomonadati</taxon>
        <taxon>Pseudomonadota</taxon>
        <taxon>Alphaproteobacteria</taxon>
        <taxon>Hyphomicrobiales</taxon>
        <taxon>Tepidamorphaceae</taxon>
        <taxon>Microbaculum</taxon>
    </lineage>
</organism>
<feature type="domain" description="Erythromycin biosynthesis protein CIII-like C-terminal" evidence="2">
    <location>
        <begin position="297"/>
        <end position="413"/>
    </location>
</feature>
<dbReference type="CDD" id="cd03784">
    <property type="entry name" value="GT1_Gtf-like"/>
    <property type="match status" value="1"/>
</dbReference>
<dbReference type="GO" id="GO:0016758">
    <property type="term" value="F:hexosyltransferase activity"/>
    <property type="evidence" value="ECO:0007669"/>
    <property type="project" value="InterPro"/>
</dbReference>
<dbReference type="PANTHER" id="PTHR48050">
    <property type="entry name" value="STEROL 3-BETA-GLUCOSYLTRANSFERASE"/>
    <property type="match status" value="1"/>
</dbReference>
<dbReference type="FunFam" id="3.40.50.2000:FF:000009">
    <property type="entry name" value="Sterol 3-beta-glucosyltransferase UGT80A2"/>
    <property type="match status" value="1"/>
</dbReference>
<protein>
    <submittedName>
        <fullName evidence="3">Glycosyltransferase</fullName>
    </submittedName>
</protein>
<dbReference type="InterPro" id="IPR010610">
    <property type="entry name" value="EryCIII-like_C"/>
</dbReference>
<dbReference type="InterPro" id="IPR004276">
    <property type="entry name" value="GlycoTrans_28_N"/>
</dbReference>
<dbReference type="InterPro" id="IPR002213">
    <property type="entry name" value="UDP_glucos_trans"/>
</dbReference>
<dbReference type="GO" id="GO:0005975">
    <property type="term" value="P:carbohydrate metabolic process"/>
    <property type="evidence" value="ECO:0007669"/>
    <property type="project" value="InterPro"/>
</dbReference>
<feature type="domain" description="Glycosyltransferase family 28 N-terminal" evidence="1">
    <location>
        <begin position="4"/>
        <end position="137"/>
    </location>
</feature>
<proteinExistence type="predicted"/>
<dbReference type="SUPFAM" id="SSF53756">
    <property type="entry name" value="UDP-Glycosyltransferase/glycogen phosphorylase"/>
    <property type="match status" value="1"/>
</dbReference>
<dbReference type="Pfam" id="PF03033">
    <property type="entry name" value="Glyco_transf_28"/>
    <property type="match status" value="1"/>
</dbReference>
<evidence type="ECO:0000259" key="2">
    <source>
        <dbReference type="Pfam" id="PF06722"/>
    </source>
</evidence>
<keyword evidence="4" id="KW-1185">Reference proteome</keyword>
<gene>
    <name evidence="3" type="ORF">V3328_16280</name>
</gene>
<dbReference type="GO" id="GO:0008194">
    <property type="term" value="F:UDP-glycosyltransferase activity"/>
    <property type="evidence" value="ECO:0007669"/>
    <property type="project" value="InterPro"/>
</dbReference>
<name>A0AAW9RXU5_9HYPH</name>
<comment type="caution">
    <text evidence="3">The sequence shown here is derived from an EMBL/GenBank/DDBJ whole genome shotgun (WGS) entry which is preliminary data.</text>
</comment>
<dbReference type="InterPro" id="IPR050426">
    <property type="entry name" value="Glycosyltransferase_28"/>
</dbReference>
<evidence type="ECO:0000313" key="4">
    <source>
        <dbReference type="Proteomes" id="UP001378188"/>
    </source>
</evidence>
<dbReference type="RefSeq" id="WP_340330740.1">
    <property type="nucleotide sequence ID" value="NZ_JAZHOF010000006.1"/>
</dbReference>
<evidence type="ECO:0000259" key="1">
    <source>
        <dbReference type="Pfam" id="PF03033"/>
    </source>
</evidence>
<dbReference type="Gene3D" id="3.40.50.2000">
    <property type="entry name" value="Glycogen Phosphorylase B"/>
    <property type="match status" value="2"/>
</dbReference>
<dbReference type="EMBL" id="JAZHOF010000006">
    <property type="protein sequence ID" value="MEJ8573050.1"/>
    <property type="molecule type" value="Genomic_DNA"/>
</dbReference>
<sequence length="418" mass="45299">MHVHLLTLGSRGDVQPYVALGATLLARGHKVTVTTGRGFDELIEDSGLVSAPISMDVRSMLGEPVVREALDSLSGKVRAFRAMKAETLRQIDETCDRIVETDADVLVFHQKMGVAPTVAAKLGVPAVASFLLPGMVATSAFPFPLIPAASLGAIGNRLSHRLIGSLIDLSYTPLLRRWHRHRYGDTDGLLQPFDGYDPAGRPPLRLHAFSRHIVPRPEDWDRRDKVTGYWFEAAKASWASPAGLERFLGSGPPPVYVGFGSMPSADSSRLTGIVVEALQRAGMRGLLATNWGSLESTSTPDTVHIIETAPHSWLFPRCAAVVHHGGAGTTHEGLRWGRPTVVCPVGVDQPFWGRRVAKLGVGPQPIPLKKLTPDSLAVALRQTKDRKMDERAARLGEEIRTEGGTEVAADLVEAWIAR</sequence>
<dbReference type="PANTHER" id="PTHR48050:SF13">
    <property type="entry name" value="STEROL 3-BETA-GLUCOSYLTRANSFERASE UGT80A2"/>
    <property type="match status" value="1"/>
</dbReference>
<accession>A0AAW9RXU5</accession>
<evidence type="ECO:0000313" key="3">
    <source>
        <dbReference type="EMBL" id="MEJ8573050.1"/>
    </source>
</evidence>
<dbReference type="GO" id="GO:0033072">
    <property type="term" value="P:vancomycin biosynthetic process"/>
    <property type="evidence" value="ECO:0007669"/>
    <property type="project" value="UniProtKB-ARBA"/>
</dbReference>
<dbReference type="Pfam" id="PF06722">
    <property type="entry name" value="EryCIII-like_C"/>
    <property type="match status" value="1"/>
</dbReference>
<reference evidence="3 4" key="1">
    <citation type="submission" date="2024-02" db="EMBL/GenBank/DDBJ databases">
        <title>Genome analysis and characterization of Microbaculum marinisediminis sp. nov., isolated from marine sediment.</title>
        <authorList>
            <person name="Du Z.-J."/>
            <person name="Ye Y.-Q."/>
            <person name="Zhang Z.-R."/>
            <person name="Yuan S.-M."/>
            <person name="Zhang X.-Y."/>
        </authorList>
    </citation>
    <scope>NUCLEOTIDE SEQUENCE [LARGE SCALE GENOMIC DNA]</scope>
    <source>
        <strain evidence="3 4">SDUM1044001</strain>
    </source>
</reference>
<dbReference type="Proteomes" id="UP001378188">
    <property type="component" value="Unassembled WGS sequence"/>
</dbReference>